<dbReference type="Gene3D" id="3.40.50.720">
    <property type="entry name" value="NAD(P)-binding Rossmann-like Domain"/>
    <property type="match status" value="1"/>
</dbReference>
<name>A0ABM7GAM9_9SPHN</name>
<keyword evidence="3" id="KW-1185">Reference proteome</keyword>
<dbReference type="Proteomes" id="UP001059971">
    <property type="component" value="Chromosome 2"/>
</dbReference>
<dbReference type="EMBL" id="AP018818">
    <property type="protein sequence ID" value="BBF72245.1"/>
    <property type="molecule type" value="Genomic_DNA"/>
</dbReference>
<reference evidence="2" key="1">
    <citation type="submission" date="2018-07" db="EMBL/GenBank/DDBJ databases">
        <title>Complete genome sequence of Sphingomonas bisphenolicum strain AO1, a bisphenol A degradative bacterium isolated from Japanese farm field.</title>
        <authorList>
            <person name="Murakami M."/>
            <person name="Koh M."/>
            <person name="Koba S."/>
            <person name="Matsumura Y."/>
        </authorList>
    </citation>
    <scope>NUCLEOTIDE SEQUENCE</scope>
    <source>
        <strain evidence="2">AO1</strain>
    </source>
</reference>
<dbReference type="SUPFAM" id="SSF51735">
    <property type="entry name" value="NAD(P)-binding Rossmann-fold domains"/>
    <property type="match status" value="1"/>
</dbReference>
<evidence type="ECO:0000256" key="1">
    <source>
        <dbReference type="ARBA" id="ARBA00006484"/>
    </source>
</evidence>
<sequence length="219" mass="22871">MCDVTDRAAVEEFAEVVAKAGPLAALAHVVGLSPSMGDFRTIMAVNLIGARLIHDAMLPLATGGTAAIFIASLAAHAAPIDPSLHAILDDPLAPVFLDRIETAPDEPATPTLAYRLSKSALIRLCQREARAWGAQGARILSLSPGLIATPMGALEFEKQPMKYDLLAATPLAREGTMLEIAATVDFLISRDASFISGIDILVDGGLLAATRHPASGEPT</sequence>
<accession>A0ABM7GAM9</accession>
<proteinExistence type="inferred from homology"/>
<dbReference type="InterPro" id="IPR002347">
    <property type="entry name" value="SDR_fam"/>
</dbReference>
<dbReference type="InterPro" id="IPR036291">
    <property type="entry name" value="NAD(P)-bd_dom_sf"/>
</dbReference>
<comment type="similarity">
    <text evidence="1">Belongs to the short-chain dehydrogenases/reductases (SDR) family.</text>
</comment>
<evidence type="ECO:0000313" key="3">
    <source>
        <dbReference type="Proteomes" id="UP001059971"/>
    </source>
</evidence>
<protein>
    <submittedName>
        <fullName evidence="2">Short-chain dehydrogenase/reductas</fullName>
    </submittedName>
</protein>
<evidence type="ECO:0000313" key="2">
    <source>
        <dbReference type="EMBL" id="BBF72245.1"/>
    </source>
</evidence>
<organism evidence="2 3">
    <name type="scientific">Sphingomonas bisphenolicum</name>
    <dbReference type="NCBI Taxonomy" id="296544"/>
    <lineage>
        <taxon>Bacteria</taxon>
        <taxon>Pseudomonadati</taxon>
        <taxon>Pseudomonadota</taxon>
        <taxon>Alphaproteobacteria</taxon>
        <taxon>Sphingomonadales</taxon>
        <taxon>Sphingomonadaceae</taxon>
        <taxon>Sphingomonas</taxon>
    </lineage>
</organism>
<gene>
    <name evidence="2" type="ORF">SBA_ch2_7780</name>
</gene>
<dbReference type="Pfam" id="PF13561">
    <property type="entry name" value="adh_short_C2"/>
    <property type="match status" value="1"/>
</dbReference>
<dbReference type="PANTHER" id="PTHR42760">
    <property type="entry name" value="SHORT-CHAIN DEHYDROGENASES/REDUCTASES FAMILY MEMBER"/>
    <property type="match status" value="1"/>
</dbReference>